<evidence type="ECO:0000313" key="5">
    <source>
        <dbReference type="Proteomes" id="UP000324326"/>
    </source>
</evidence>
<keyword evidence="3" id="KW-0234">DNA repair</keyword>
<dbReference type="Pfam" id="PF04098">
    <property type="entry name" value="Rad52_Rad22"/>
    <property type="match status" value="1"/>
</dbReference>
<dbReference type="EMBL" id="QSND01000007">
    <property type="protein sequence ID" value="KAA6446997.1"/>
    <property type="molecule type" value="Genomic_DNA"/>
</dbReference>
<proteinExistence type="inferred from homology"/>
<keyword evidence="2" id="KW-0227">DNA damage</keyword>
<dbReference type="AlphaFoldDB" id="A0A5M8REG4"/>
<name>A0A5M8REG4_9BACI</name>
<evidence type="ECO:0000256" key="1">
    <source>
        <dbReference type="ARBA" id="ARBA00006638"/>
    </source>
</evidence>
<evidence type="ECO:0008006" key="6">
    <source>
        <dbReference type="Google" id="ProtNLM"/>
    </source>
</evidence>
<sequence>MQEDWKEIDEKLKKPFPEEDIEWRVLRTFKWGNKQKAVVVPYLENRAIQNRLDELFGPFGWENEFKEIHQGVLCGIRIWFGDRAITKWDGADLTNFEKTKGGISNSMKRAAVEWGIGRYLYQIEEQTVDVYPEKTKKNNFNYVDDKKTKVKGYWISPVLSTGNASGFHKNQLKSTNITSSKERQALINCIKDYLMIIDLIDEEDRVIRLFSKATNNNQIKSYKELLETATDEELKEFAYVLKPVNDVVVITKHYDLDINRTLEFLQIIKPQINVKSLLHLFFVLDKNDLTQLSDWAKSEGAVNRRTA</sequence>
<gene>
    <name evidence="4" type="ORF">DX927_23430</name>
</gene>
<evidence type="ECO:0000313" key="4">
    <source>
        <dbReference type="EMBL" id="KAA6446997.1"/>
    </source>
</evidence>
<dbReference type="Proteomes" id="UP000324326">
    <property type="component" value="Unassembled WGS sequence"/>
</dbReference>
<evidence type="ECO:0000256" key="2">
    <source>
        <dbReference type="ARBA" id="ARBA00022763"/>
    </source>
</evidence>
<comment type="similarity">
    <text evidence="1">Belongs to the RAD52 family.</text>
</comment>
<accession>A0A5M8REG4</accession>
<dbReference type="InterPro" id="IPR041247">
    <property type="entry name" value="Rad52_fam"/>
</dbReference>
<organism evidence="4 5">
    <name type="scientific">Bacillus swezeyi</name>
    <dbReference type="NCBI Taxonomy" id="1925020"/>
    <lineage>
        <taxon>Bacteria</taxon>
        <taxon>Bacillati</taxon>
        <taxon>Bacillota</taxon>
        <taxon>Bacilli</taxon>
        <taxon>Bacillales</taxon>
        <taxon>Bacillaceae</taxon>
        <taxon>Bacillus</taxon>
    </lineage>
</organism>
<dbReference type="GO" id="GO:0006281">
    <property type="term" value="P:DNA repair"/>
    <property type="evidence" value="ECO:0007669"/>
    <property type="project" value="UniProtKB-KW"/>
</dbReference>
<reference evidence="4 5" key="1">
    <citation type="submission" date="2018-08" db="EMBL/GenBank/DDBJ databases">
        <title>Bacillus phenotypic plasticity.</title>
        <authorList>
            <person name="Hurtado E."/>
        </authorList>
    </citation>
    <scope>NUCLEOTIDE SEQUENCE [LARGE SCALE GENOMIC DNA]</scope>
    <source>
        <strain evidence="4 5">427</strain>
    </source>
</reference>
<evidence type="ECO:0000256" key="3">
    <source>
        <dbReference type="ARBA" id="ARBA00023204"/>
    </source>
</evidence>
<dbReference type="RefSeq" id="WP_150150084.1">
    <property type="nucleotide sequence ID" value="NZ_QSND01000007.1"/>
</dbReference>
<protein>
    <recommendedName>
        <fullName evidence="6">Recombinase</fullName>
    </recommendedName>
</protein>
<comment type="caution">
    <text evidence="4">The sequence shown here is derived from an EMBL/GenBank/DDBJ whole genome shotgun (WGS) entry which is preliminary data.</text>
</comment>